<accession>A0A097PUW9</accession>
<sequence>MYQIPDMLYNEKMPPRAKKLFVETFTKYHKMNGGDEDIAMHKARKALEEKYVKIDTLQNSWIPRKAAYEIVRDDIDESDDNADNSTKTKSNDRLIENNNENTSTDYDTEDDERVNMFSSRKRRVAKRAFNAKSKKFPIGEVVSTRKRLKQNTNTPPHYDTSEDEDEDNYYNY</sequence>
<dbReference type="EMBL" id="KU697903">
    <property type="protein sequence ID" value="ANN45844.1"/>
    <property type="molecule type" value="Genomic_DNA"/>
</dbReference>
<name>A0A097PUW9_NPVAC</name>
<dbReference type="Pfam" id="PF06150">
    <property type="entry name" value="ChaB"/>
    <property type="match status" value="1"/>
</dbReference>
<feature type="compositionally biased region" description="Acidic residues" evidence="1">
    <location>
        <begin position="161"/>
        <end position="172"/>
    </location>
</feature>
<gene>
    <name evidence="2" type="primary">AcOrf-58</name>
    <name evidence="3" type="synonym">59</name>
    <name evidence="3" type="synonym">Orf-58</name>
</gene>
<dbReference type="InterPro" id="IPR009317">
    <property type="entry name" value="ChaB"/>
</dbReference>
<evidence type="ECO:0000313" key="2">
    <source>
        <dbReference type="EMBL" id="AIU56955.1"/>
    </source>
</evidence>
<evidence type="ECO:0000313" key="3">
    <source>
        <dbReference type="EMBL" id="ANN45844.1"/>
    </source>
</evidence>
<evidence type="ECO:0000256" key="1">
    <source>
        <dbReference type="SAM" id="MobiDB-lite"/>
    </source>
</evidence>
<feature type="compositionally biased region" description="Polar residues" evidence="1">
    <location>
        <begin position="96"/>
        <end position="105"/>
    </location>
</feature>
<feature type="region of interest" description="Disordered" evidence="1">
    <location>
        <begin position="73"/>
        <end position="110"/>
    </location>
</feature>
<organismHost>
    <name type="scientific">Lepidoptera</name>
    <name type="common">moths &amp; butterflies</name>
    <dbReference type="NCBI Taxonomy" id="7088"/>
</organismHost>
<organism evidence="2">
    <name type="scientific">Autographa californica nuclear polyhedrosis virus</name>
    <name type="common">AcMNPV</name>
    <dbReference type="NCBI Taxonomy" id="46015"/>
    <lineage>
        <taxon>Viruses</taxon>
        <taxon>Viruses incertae sedis</taxon>
        <taxon>Naldaviricetes</taxon>
        <taxon>Lefavirales</taxon>
        <taxon>Baculoviridae</taxon>
        <taxon>Alphabaculovirus</taxon>
        <taxon>Alphabaculovirus aucalifornicae</taxon>
    </lineage>
</organism>
<reference evidence="3" key="2">
    <citation type="journal article" date="2016" name="Sci. Rep.">
        <title>Generating a host range-expanded recombinant baculovirus.</title>
        <authorList>
            <person name="Wu C."/>
            <person name="Deng Z."/>
            <person name="Long Z."/>
            <person name="Cai Y."/>
            <person name="Ying Z."/>
            <person name="Yin H."/>
            <person name="Yuan M."/>
            <person name="Clem R.J."/>
            <person name="Yang K."/>
            <person name="Pang Y."/>
        </authorList>
    </citation>
    <scope>NUCLEOTIDE SEQUENCE</scope>
    <source>
        <strain evidence="3">VAcRev-2</strain>
    </source>
</reference>
<reference evidence="2" key="1">
    <citation type="submission" date="2014-09" db="EMBL/GenBank/DDBJ databases">
        <title>Complete Genome Sequence of the E2 Strain of Autographa californica Multiple Nucleopolyhedrovirus.</title>
        <authorList>
            <person name="Maghodia A.B."/>
            <person name="Jarvis D.L."/>
            <person name="Geisler C."/>
        </authorList>
    </citation>
    <scope>NUCLEOTIDE SEQUENCE</scope>
    <source>
        <strain evidence="2">E2</strain>
    </source>
</reference>
<protein>
    <submittedName>
        <fullName evidence="3">Ac58/ac59</fullName>
    </submittedName>
    <submittedName>
        <fullName evidence="2">AcOrf-58</fullName>
    </submittedName>
</protein>
<dbReference type="InterPro" id="IPR037205">
    <property type="entry name" value="ChaB_sf"/>
</dbReference>
<proteinExistence type="predicted"/>
<feature type="region of interest" description="Disordered" evidence="1">
    <location>
        <begin position="140"/>
        <end position="172"/>
    </location>
</feature>
<dbReference type="EMBL" id="KM667940">
    <property type="protein sequence ID" value="AIU56955.1"/>
    <property type="molecule type" value="Genomic_DNA"/>
</dbReference>
<dbReference type="SUPFAM" id="SSF140376">
    <property type="entry name" value="ChaB-like"/>
    <property type="match status" value="1"/>
</dbReference>